<dbReference type="PROSITE" id="PS50043">
    <property type="entry name" value="HTH_LUXR_2"/>
    <property type="match status" value="1"/>
</dbReference>
<evidence type="ECO:0000259" key="6">
    <source>
        <dbReference type="PROSITE" id="PS50043"/>
    </source>
</evidence>
<dbReference type="CDD" id="cd17535">
    <property type="entry name" value="REC_NarL-like"/>
    <property type="match status" value="1"/>
</dbReference>
<evidence type="ECO:0000313" key="8">
    <source>
        <dbReference type="EMBL" id="MBK1783740.1"/>
    </source>
</evidence>
<keyword evidence="9" id="KW-1185">Reference proteome</keyword>
<feature type="domain" description="Response regulatory" evidence="7">
    <location>
        <begin position="4"/>
        <end position="120"/>
    </location>
</feature>
<dbReference type="SMART" id="SM00421">
    <property type="entry name" value="HTH_LUXR"/>
    <property type="match status" value="1"/>
</dbReference>
<evidence type="ECO:0000256" key="2">
    <source>
        <dbReference type="ARBA" id="ARBA00023015"/>
    </source>
</evidence>
<gene>
    <name evidence="8" type="ORF">JHE00_05315</name>
</gene>
<dbReference type="RefSeq" id="WP_200315285.1">
    <property type="nucleotide sequence ID" value="NZ_JAENJH010000001.1"/>
</dbReference>
<dbReference type="AlphaFoldDB" id="A0A934QNH7"/>
<keyword evidence="1 5" id="KW-0597">Phosphoprotein</keyword>
<dbReference type="InterPro" id="IPR011006">
    <property type="entry name" value="CheY-like_superfamily"/>
</dbReference>
<dbReference type="GO" id="GO:0003677">
    <property type="term" value="F:DNA binding"/>
    <property type="evidence" value="ECO:0007669"/>
    <property type="project" value="UniProtKB-KW"/>
</dbReference>
<dbReference type="Pfam" id="PF00196">
    <property type="entry name" value="GerE"/>
    <property type="match status" value="1"/>
</dbReference>
<dbReference type="InterPro" id="IPR000792">
    <property type="entry name" value="Tscrpt_reg_LuxR_C"/>
</dbReference>
<evidence type="ECO:0000256" key="4">
    <source>
        <dbReference type="ARBA" id="ARBA00023163"/>
    </source>
</evidence>
<dbReference type="EMBL" id="JAENJH010000001">
    <property type="protein sequence ID" value="MBK1783740.1"/>
    <property type="molecule type" value="Genomic_DNA"/>
</dbReference>
<name>A0A934QNH7_9PSEU</name>
<dbReference type="Pfam" id="PF00072">
    <property type="entry name" value="Response_reg"/>
    <property type="match status" value="1"/>
</dbReference>
<feature type="domain" description="HTH luxR-type" evidence="6">
    <location>
        <begin position="147"/>
        <end position="212"/>
    </location>
</feature>
<evidence type="ECO:0000256" key="1">
    <source>
        <dbReference type="ARBA" id="ARBA00022553"/>
    </source>
</evidence>
<dbReference type="SUPFAM" id="SSF52172">
    <property type="entry name" value="CheY-like"/>
    <property type="match status" value="1"/>
</dbReference>
<comment type="caution">
    <text evidence="8">The sequence shown here is derived from an EMBL/GenBank/DDBJ whole genome shotgun (WGS) entry which is preliminary data.</text>
</comment>
<dbReference type="PROSITE" id="PS00622">
    <property type="entry name" value="HTH_LUXR_1"/>
    <property type="match status" value="1"/>
</dbReference>
<dbReference type="PROSITE" id="PS50110">
    <property type="entry name" value="RESPONSE_REGULATORY"/>
    <property type="match status" value="1"/>
</dbReference>
<protein>
    <submittedName>
        <fullName evidence="8">Response regulator transcription factor</fullName>
    </submittedName>
</protein>
<dbReference type="InterPro" id="IPR058245">
    <property type="entry name" value="NreC/VraR/RcsB-like_REC"/>
</dbReference>
<proteinExistence type="predicted"/>
<dbReference type="InterPro" id="IPR016032">
    <property type="entry name" value="Sig_transdc_resp-reg_C-effctor"/>
</dbReference>
<organism evidence="8 9">
    <name type="scientific">Prauserella cavernicola</name>
    <dbReference type="NCBI Taxonomy" id="2800127"/>
    <lineage>
        <taxon>Bacteria</taxon>
        <taxon>Bacillati</taxon>
        <taxon>Actinomycetota</taxon>
        <taxon>Actinomycetes</taxon>
        <taxon>Pseudonocardiales</taxon>
        <taxon>Pseudonocardiaceae</taxon>
        <taxon>Prauserella</taxon>
    </lineage>
</organism>
<dbReference type="InterPro" id="IPR001789">
    <property type="entry name" value="Sig_transdc_resp-reg_receiver"/>
</dbReference>
<evidence type="ECO:0000256" key="3">
    <source>
        <dbReference type="ARBA" id="ARBA00023125"/>
    </source>
</evidence>
<evidence type="ECO:0000256" key="5">
    <source>
        <dbReference type="PROSITE-ProRule" id="PRU00169"/>
    </source>
</evidence>
<dbReference type="GO" id="GO:0000160">
    <property type="term" value="P:phosphorelay signal transduction system"/>
    <property type="evidence" value="ECO:0007669"/>
    <property type="project" value="InterPro"/>
</dbReference>
<keyword evidence="3" id="KW-0238">DNA-binding</keyword>
<dbReference type="PRINTS" id="PR00038">
    <property type="entry name" value="HTHLUXR"/>
</dbReference>
<accession>A0A934QNH7</accession>
<dbReference type="Proteomes" id="UP000635245">
    <property type="component" value="Unassembled WGS sequence"/>
</dbReference>
<sequence length="218" mass="23544">MTIKVLLLEDEELVRSGIRMILDSDPEIEVVAEGDDGAHAVELTDRYRPDVVLTDVQMPKVDGIEVTRRLTGRADPPSVVILTTFDLDEYVYAALRHGAAGFLLKDTPPRDLVAAVRVVGKGEAMLSPRITRRLLTTFATGAAGEQARSRLAELTPREHDVAVCLGHGLSNGEIARKLGLSESTVKVHIGHIMAKLDAGNRTQVALVVHDAGLTDQDA</sequence>
<evidence type="ECO:0000313" key="9">
    <source>
        <dbReference type="Proteomes" id="UP000635245"/>
    </source>
</evidence>
<keyword evidence="4" id="KW-0804">Transcription</keyword>
<dbReference type="Gene3D" id="3.40.50.2300">
    <property type="match status" value="1"/>
</dbReference>
<dbReference type="PANTHER" id="PTHR43214">
    <property type="entry name" value="TWO-COMPONENT RESPONSE REGULATOR"/>
    <property type="match status" value="1"/>
</dbReference>
<dbReference type="SMART" id="SM00448">
    <property type="entry name" value="REC"/>
    <property type="match status" value="1"/>
</dbReference>
<dbReference type="SUPFAM" id="SSF46894">
    <property type="entry name" value="C-terminal effector domain of the bipartite response regulators"/>
    <property type="match status" value="1"/>
</dbReference>
<feature type="modified residue" description="4-aspartylphosphate" evidence="5">
    <location>
        <position position="55"/>
    </location>
</feature>
<dbReference type="PANTHER" id="PTHR43214:SF24">
    <property type="entry name" value="TRANSCRIPTIONAL REGULATORY PROTEIN NARL-RELATED"/>
    <property type="match status" value="1"/>
</dbReference>
<dbReference type="GO" id="GO:0006355">
    <property type="term" value="P:regulation of DNA-templated transcription"/>
    <property type="evidence" value="ECO:0007669"/>
    <property type="project" value="InterPro"/>
</dbReference>
<dbReference type="InterPro" id="IPR039420">
    <property type="entry name" value="WalR-like"/>
</dbReference>
<keyword evidence="2" id="KW-0805">Transcription regulation</keyword>
<evidence type="ECO:0000259" key="7">
    <source>
        <dbReference type="PROSITE" id="PS50110"/>
    </source>
</evidence>
<dbReference type="CDD" id="cd06170">
    <property type="entry name" value="LuxR_C_like"/>
    <property type="match status" value="1"/>
</dbReference>
<reference evidence="8" key="1">
    <citation type="submission" date="2020-12" db="EMBL/GenBank/DDBJ databases">
        <title>Prauserella sp. ASG 168, a novel actinomycete isolated from cave rock.</title>
        <authorList>
            <person name="Suriyachadkun C."/>
        </authorList>
    </citation>
    <scope>NUCLEOTIDE SEQUENCE</scope>
    <source>
        <strain evidence="8">ASG 168</strain>
    </source>
</reference>